<dbReference type="InterPro" id="IPR027417">
    <property type="entry name" value="P-loop_NTPase"/>
</dbReference>
<gene>
    <name evidence="10" type="ORF">HG535_0B00920</name>
</gene>
<evidence type="ECO:0000256" key="4">
    <source>
        <dbReference type="ARBA" id="ARBA00022806"/>
    </source>
</evidence>
<keyword evidence="5" id="KW-0067">ATP-binding</keyword>
<organism evidence="10 11">
    <name type="scientific">Zygotorulaspora mrakii</name>
    <name type="common">Zygosaccharomyces mrakii</name>
    <dbReference type="NCBI Taxonomy" id="42260"/>
    <lineage>
        <taxon>Eukaryota</taxon>
        <taxon>Fungi</taxon>
        <taxon>Dikarya</taxon>
        <taxon>Ascomycota</taxon>
        <taxon>Saccharomycotina</taxon>
        <taxon>Saccharomycetes</taxon>
        <taxon>Saccharomycetales</taxon>
        <taxon>Saccharomycetaceae</taxon>
        <taxon>Zygotorulaspora</taxon>
    </lineage>
</organism>
<dbReference type="GO" id="GO:0003676">
    <property type="term" value="F:nucleic acid binding"/>
    <property type="evidence" value="ECO:0007669"/>
    <property type="project" value="InterPro"/>
</dbReference>
<proteinExistence type="predicted"/>
<evidence type="ECO:0000313" key="10">
    <source>
        <dbReference type="EMBL" id="QLG71054.1"/>
    </source>
</evidence>
<dbReference type="RefSeq" id="XP_037142782.1">
    <property type="nucleotide sequence ID" value="XM_037286887.1"/>
</dbReference>
<dbReference type="GO" id="GO:0005524">
    <property type="term" value="F:ATP binding"/>
    <property type="evidence" value="ECO:0007669"/>
    <property type="project" value="UniProtKB-KW"/>
</dbReference>
<dbReference type="InterPro" id="IPR001650">
    <property type="entry name" value="Helicase_C-like"/>
</dbReference>
<dbReference type="SMART" id="SM00487">
    <property type="entry name" value="DEXDc"/>
    <property type="match status" value="1"/>
</dbReference>
<dbReference type="SMART" id="SM00490">
    <property type="entry name" value="HELICc"/>
    <property type="match status" value="1"/>
</dbReference>
<name>A0A7H9AY65_ZYGMR</name>
<feature type="compositionally biased region" description="Basic residues" evidence="7">
    <location>
        <begin position="74"/>
        <end position="85"/>
    </location>
</feature>
<dbReference type="InterPro" id="IPR014001">
    <property type="entry name" value="Helicase_ATP-bd"/>
</dbReference>
<dbReference type="Pfam" id="PF00271">
    <property type="entry name" value="Helicase_C"/>
    <property type="match status" value="1"/>
</dbReference>
<evidence type="ECO:0000256" key="3">
    <source>
        <dbReference type="ARBA" id="ARBA00022801"/>
    </source>
</evidence>
<keyword evidence="11" id="KW-1185">Reference proteome</keyword>
<dbReference type="InterPro" id="IPR011545">
    <property type="entry name" value="DEAD/DEAH_box_helicase_dom"/>
</dbReference>
<evidence type="ECO:0000256" key="7">
    <source>
        <dbReference type="SAM" id="MobiDB-lite"/>
    </source>
</evidence>
<dbReference type="CDD" id="cd18787">
    <property type="entry name" value="SF2_C_DEAD"/>
    <property type="match status" value="1"/>
</dbReference>
<dbReference type="GO" id="GO:0016787">
    <property type="term" value="F:hydrolase activity"/>
    <property type="evidence" value="ECO:0007669"/>
    <property type="project" value="UniProtKB-KW"/>
</dbReference>
<dbReference type="PROSITE" id="PS51192">
    <property type="entry name" value="HELICASE_ATP_BIND_1"/>
    <property type="match status" value="1"/>
</dbReference>
<dbReference type="Proteomes" id="UP000509704">
    <property type="component" value="Chromosome 2"/>
</dbReference>
<dbReference type="EC" id="3.6.4.13" evidence="1"/>
<evidence type="ECO:0000256" key="5">
    <source>
        <dbReference type="ARBA" id="ARBA00022840"/>
    </source>
</evidence>
<dbReference type="GO" id="GO:0003724">
    <property type="term" value="F:RNA helicase activity"/>
    <property type="evidence" value="ECO:0007669"/>
    <property type="project" value="UniProtKB-EC"/>
</dbReference>
<reference evidence="10 11" key="1">
    <citation type="submission" date="2020-07" db="EMBL/GenBank/DDBJ databases">
        <title>The yeast mating-type switching endonuclease HO is a domesticated member of an unorthodox homing genetic element family.</title>
        <authorList>
            <person name="Coughlan A.Y."/>
            <person name="Lombardi L."/>
            <person name="Braun-Galleani S."/>
            <person name="Martos A.R."/>
            <person name="Galeote V."/>
            <person name="Bigey F."/>
            <person name="Dequin S."/>
            <person name="Byrne K.P."/>
            <person name="Wolfe K.H."/>
        </authorList>
    </citation>
    <scope>NUCLEOTIDE SEQUENCE [LARGE SCALE GENOMIC DNA]</scope>
    <source>
        <strain evidence="10 11">NRRL Y-6702</strain>
    </source>
</reference>
<evidence type="ECO:0000259" key="8">
    <source>
        <dbReference type="PROSITE" id="PS51192"/>
    </source>
</evidence>
<dbReference type="OrthoDB" id="10256233at2759"/>
<protein>
    <recommendedName>
        <fullName evidence="1">RNA helicase</fullName>
        <ecNumber evidence="1">3.6.4.13</ecNumber>
    </recommendedName>
</protein>
<evidence type="ECO:0000256" key="2">
    <source>
        <dbReference type="ARBA" id="ARBA00022741"/>
    </source>
</evidence>
<feature type="domain" description="Helicase C-terminal" evidence="9">
    <location>
        <begin position="385"/>
        <end position="575"/>
    </location>
</feature>
<dbReference type="PROSITE" id="PS51194">
    <property type="entry name" value="HELICASE_CTER"/>
    <property type="match status" value="1"/>
</dbReference>
<comment type="catalytic activity">
    <reaction evidence="6">
        <text>ATP + H2O = ADP + phosphate + H(+)</text>
        <dbReference type="Rhea" id="RHEA:13065"/>
        <dbReference type="ChEBI" id="CHEBI:15377"/>
        <dbReference type="ChEBI" id="CHEBI:15378"/>
        <dbReference type="ChEBI" id="CHEBI:30616"/>
        <dbReference type="ChEBI" id="CHEBI:43474"/>
        <dbReference type="ChEBI" id="CHEBI:456216"/>
        <dbReference type="EC" id="3.6.4.13"/>
    </reaction>
</comment>
<evidence type="ECO:0000313" key="11">
    <source>
        <dbReference type="Proteomes" id="UP000509704"/>
    </source>
</evidence>
<dbReference type="KEGG" id="zmk:HG535_0B00920"/>
<dbReference type="SUPFAM" id="SSF52540">
    <property type="entry name" value="P-loop containing nucleoside triphosphate hydrolases"/>
    <property type="match status" value="1"/>
</dbReference>
<evidence type="ECO:0000259" key="9">
    <source>
        <dbReference type="PROSITE" id="PS51194"/>
    </source>
</evidence>
<keyword evidence="4" id="KW-0347">Helicase</keyword>
<accession>A0A7H9AY65</accession>
<evidence type="ECO:0000256" key="6">
    <source>
        <dbReference type="ARBA" id="ARBA00047984"/>
    </source>
</evidence>
<dbReference type="EMBL" id="CP058605">
    <property type="protein sequence ID" value="QLG71054.1"/>
    <property type="molecule type" value="Genomic_DNA"/>
</dbReference>
<dbReference type="Gene3D" id="3.40.50.300">
    <property type="entry name" value="P-loop containing nucleotide triphosphate hydrolases"/>
    <property type="match status" value="2"/>
</dbReference>
<keyword evidence="2" id="KW-0547">Nucleotide-binding</keyword>
<dbReference type="GeneID" id="59234715"/>
<dbReference type="Pfam" id="PF00270">
    <property type="entry name" value="DEAD"/>
    <property type="match status" value="1"/>
</dbReference>
<feature type="compositionally biased region" description="Polar residues" evidence="7">
    <location>
        <begin position="48"/>
        <end position="62"/>
    </location>
</feature>
<keyword evidence="3" id="KW-0378">Hydrolase</keyword>
<feature type="region of interest" description="Disordered" evidence="7">
    <location>
        <begin position="48"/>
        <end position="92"/>
    </location>
</feature>
<sequence length="575" mass="64426">MILKTLSRMRYFPLFIGMRQSLSGSVRLYSRRSRGPEIKNKLKLATTVGSTKQTGSTLSRKPSPNIRVSDKRGPKIKTPAHRSKDKSRSTFNYGNFGGLKESGAEESQRASKIISKISDFDQLKVLPVVRNAIKQVIADESLAKGKIKDIKPSPIQVVSIRKLASNLMDPKLQLHAIAAETGSGKTIAYLTPLLDYLKRQEIETPEYWESINKKAVIRSVILVPTHELIEQVYSTVSRIDESLELHTCKWGSSLPYSDLLEQIKNRIDILVTTPAKLMSLFNIRMISRPDKILSQLKFVVLDEADTLLDQSWVEDMHAAIKKMPNTNHIVFCSATIPNEFNRTLGSLFPTVVSITTPRLHKLPNSLEFKVIDASLNPFKGSKVKALAQVMYAILNDGTEPNFEKRCIVFVNEKKDVSTLVEKLSTTYGHNCVGLTGDDKVSERLEKIAAFIQPPKVLETPQKTVQREADNTKIYKIPNSNILITSNEGEKSNIPPPSSRLRILVTTDLMARGLNFRGVKNVILYDVPKTSIDLVHRAGRTGRMKQRGRVFMLIDKTAKSWARGIPKIVKNSIALS</sequence>
<dbReference type="PANTHER" id="PTHR47960">
    <property type="entry name" value="DEAD-BOX ATP-DEPENDENT RNA HELICASE 50"/>
    <property type="match status" value="1"/>
</dbReference>
<feature type="domain" description="Helicase ATP-binding" evidence="8">
    <location>
        <begin position="166"/>
        <end position="354"/>
    </location>
</feature>
<dbReference type="AlphaFoldDB" id="A0A7H9AY65"/>
<evidence type="ECO:0000256" key="1">
    <source>
        <dbReference type="ARBA" id="ARBA00012552"/>
    </source>
</evidence>